<evidence type="ECO:0000313" key="1">
    <source>
        <dbReference type="EMBL" id="THU40297.1"/>
    </source>
</evidence>
<accession>A0A4S8HX98</accession>
<dbReference type="PROSITE" id="PS51257">
    <property type="entry name" value="PROKAR_LIPOPROTEIN"/>
    <property type="match status" value="1"/>
</dbReference>
<name>A0A4S8HX98_9BACT</name>
<keyword evidence="2" id="KW-1185">Reference proteome</keyword>
<sequence length="188" mass="21743">MIRWLWIITLWFLAACNEREMQAPLATAVANNITEQATALPEALADHIKTNFSQWHVVEKNDYSKTWWSFYDSSYNPCWARTDINDDQLADYALWLKKDNQLRLVICTGTASHSFANYTVNDLNVPFNEKEHNLAAGIAVAPPAQIDVAYPRIQSLILKSNGFALMELEERTRIYYWENGNLQTFYTK</sequence>
<gene>
    <name evidence="1" type="ORF">FAM09_10545</name>
</gene>
<protein>
    <submittedName>
        <fullName evidence="1">Uncharacterized protein</fullName>
    </submittedName>
</protein>
<dbReference type="RefSeq" id="WP_136577050.1">
    <property type="nucleotide sequence ID" value="NZ_STFF01000002.1"/>
</dbReference>
<dbReference type="AlphaFoldDB" id="A0A4S8HX98"/>
<reference evidence="1 2" key="1">
    <citation type="submission" date="2019-04" db="EMBL/GenBank/DDBJ databases">
        <title>Niastella caeni sp. nov., isolated from activated sludge.</title>
        <authorList>
            <person name="Sheng M."/>
        </authorList>
    </citation>
    <scope>NUCLEOTIDE SEQUENCE [LARGE SCALE GENOMIC DNA]</scope>
    <source>
        <strain evidence="1 2">HX-2-15</strain>
    </source>
</reference>
<dbReference type="EMBL" id="STFF01000002">
    <property type="protein sequence ID" value="THU40297.1"/>
    <property type="molecule type" value="Genomic_DNA"/>
</dbReference>
<comment type="caution">
    <text evidence="1">The sequence shown here is derived from an EMBL/GenBank/DDBJ whole genome shotgun (WGS) entry which is preliminary data.</text>
</comment>
<proteinExistence type="predicted"/>
<evidence type="ECO:0000313" key="2">
    <source>
        <dbReference type="Proteomes" id="UP000306918"/>
    </source>
</evidence>
<dbReference type="OrthoDB" id="1354075at2"/>
<organism evidence="1 2">
    <name type="scientific">Niastella caeni</name>
    <dbReference type="NCBI Taxonomy" id="2569763"/>
    <lineage>
        <taxon>Bacteria</taxon>
        <taxon>Pseudomonadati</taxon>
        <taxon>Bacteroidota</taxon>
        <taxon>Chitinophagia</taxon>
        <taxon>Chitinophagales</taxon>
        <taxon>Chitinophagaceae</taxon>
        <taxon>Niastella</taxon>
    </lineage>
</organism>
<dbReference type="Proteomes" id="UP000306918">
    <property type="component" value="Unassembled WGS sequence"/>
</dbReference>